<dbReference type="Proteomes" id="UP001058974">
    <property type="component" value="Chromosome 5"/>
</dbReference>
<protein>
    <recommendedName>
        <fullName evidence="2">Ty3 transposon capsid-like protein domain-containing protein</fullName>
    </recommendedName>
</protein>
<evidence type="ECO:0000313" key="4">
    <source>
        <dbReference type="Proteomes" id="UP001058974"/>
    </source>
</evidence>
<dbReference type="InterPro" id="IPR032567">
    <property type="entry name" value="RTL1-rel"/>
</dbReference>
<dbReference type="PANTHER" id="PTHR15503">
    <property type="entry name" value="LDOC1 RELATED"/>
    <property type="match status" value="1"/>
</dbReference>
<dbReference type="Pfam" id="PF19259">
    <property type="entry name" value="Ty3_capsid"/>
    <property type="match status" value="1"/>
</dbReference>
<organism evidence="3 4">
    <name type="scientific">Pisum sativum</name>
    <name type="common">Garden pea</name>
    <name type="synonym">Lathyrus oleraceus</name>
    <dbReference type="NCBI Taxonomy" id="3888"/>
    <lineage>
        <taxon>Eukaryota</taxon>
        <taxon>Viridiplantae</taxon>
        <taxon>Streptophyta</taxon>
        <taxon>Embryophyta</taxon>
        <taxon>Tracheophyta</taxon>
        <taxon>Spermatophyta</taxon>
        <taxon>Magnoliopsida</taxon>
        <taxon>eudicotyledons</taxon>
        <taxon>Gunneridae</taxon>
        <taxon>Pentapetalae</taxon>
        <taxon>rosids</taxon>
        <taxon>fabids</taxon>
        <taxon>Fabales</taxon>
        <taxon>Fabaceae</taxon>
        <taxon>Papilionoideae</taxon>
        <taxon>50 kb inversion clade</taxon>
        <taxon>NPAAA clade</taxon>
        <taxon>Hologalegina</taxon>
        <taxon>IRL clade</taxon>
        <taxon>Fabeae</taxon>
        <taxon>Lathyrus</taxon>
    </lineage>
</organism>
<feature type="domain" description="Ty3 transposon capsid-like protein" evidence="2">
    <location>
        <begin position="4"/>
        <end position="110"/>
    </location>
</feature>
<dbReference type="CDD" id="cd00303">
    <property type="entry name" value="retropepsin_like"/>
    <property type="match status" value="1"/>
</dbReference>
<dbReference type="Gramene" id="Psat05G0274900-T1">
    <property type="protein sequence ID" value="KAI5406117.1"/>
    <property type="gene ID" value="KIW84_052749"/>
</dbReference>
<keyword evidence="4" id="KW-1185">Reference proteome</keyword>
<evidence type="ECO:0000313" key="3">
    <source>
        <dbReference type="EMBL" id="KAI5406117.1"/>
    </source>
</evidence>
<feature type="compositionally biased region" description="Polar residues" evidence="1">
    <location>
        <begin position="107"/>
        <end position="120"/>
    </location>
</feature>
<dbReference type="Gene3D" id="2.40.70.10">
    <property type="entry name" value="Acid Proteases"/>
    <property type="match status" value="1"/>
</dbReference>
<dbReference type="EMBL" id="JAMSHJ010000005">
    <property type="protein sequence ID" value="KAI5406117.1"/>
    <property type="molecule type" value="Genomic_DNA"/>
</dbReference>
<name>A0A9D5ACD3_PEA</name>
<dbReference type="InterPro" id="IPR021109">
    <property type="entry name" value="Peptidase_aspartic_dom_sf"/>
</dbReference>
<reference evidence="3 4" key="1">
    <citation type="journal article" date="2022" name="Nat. Genet.">
        <title>Improved pea reference genome and pan-genome highlight genomic features and evolutionary characteristics.</title>
        <authorList>
            <person name="Yang T."/>
            <person name="Liu R."/>
            <person name="Luo Y."/>
            <person name="Hu S."/>
            <person name="Wang D."/>
            <person name="Wang C."/>
            <person name="Pandey M.K."/>
            <person name="Ge S."/>
            <person name="Xu Q."/>
            <person name="Li N."/>
            <person name="Li G."/>
            <person name="Huang Y."/>
            <person name="Saxena R.K."/>
            <person name="Ji Y."/>
            <person name="Li M."/>
            <person name="Yan X."/>
            <person name="He Y."/>
            <person name="Liu Y."/>
            <person name="Wang X."/>
            <person name="Xiang C."/>
            <person name="Varshney R.K."/>
            <person name="Ding H."/>
            <person name="Gao S."/>
            <person name="Zong X."/>
        </authorList>
    </citation>
    <scope>NUCLEOTIDE SEQUENCE [LARGE SCALE GENOMIC DNA]</scope>
    <source>
        <strain evidence="3 4">cv. Zhongwan 6</strain>
    </source>
</reference>
<sequence>MLTTWDAFIIALETRFGPSSYDNHEAAIYKLKQTGYVLDFQQHFELVSNRVTGLSPTSLLNYFLSGLKPEIARELSILKPTTLYHAIDLAKLVEAKINDSKPHFTKQPRNNTNITTQNLPSILGAPTNLTPLPHPVKRLTVAEQQERRSKGLYDTTNTNDETETNIEQENHTVNSPSLLNDIESPTGEHFHLSPAALRGSPSPKTLRLKGHIQQMEVTVLIDSGISHNILQPRIAEFLELPVNVIPPFAVIVGNGQSITCEGACAEVPVILAK</sequence>
<comment type="caution">
    <text evidence="3">The sequence shown here is derived from an EMBL/GenBank/DDBJ whole genome shotgun (WGS) entry which is preliminary data.</text>
</comment>
<feature type="region of interest" description="Disordered" evidence="1">
    <location>
        <begin position="142"/>
        <end position="202"/>
    </location>
</feature>
<gene>
    <name evidence="3" type="ORF">KIW84_052749</name>
</gene>
<dbReference type="AlphaFoldDB" id="A0A9D5ACD3"/>
<accession>A0A9D5ACD3</accession>
<dbReference type="InterPro" id="IPR045358">
    <property type="entry name" value="Ty3_capsid"/>
</dbReference>
<proteinExistence type="predicted"/>
<evidence type="ECO:0000256" key="1">
    <source>
        <dbReference type="SAM" id="MobiDB-lite"/>
    </source>
</evidence>
<evidence type="ECO:0000259" key="2">
    <source>
        <dbReference type="Pfam" id="PF19259"/>
    </source>
</evidence>
<feature type="region of interest" description="Disordered" evidence="1">
    <location>
        <begin position="101"/>
        <end position="120"/>
    </location>
</feature>
<dbReference type="PANTHER" id="PTHR15503:SF22">
    <property type="entry name" value="TRANSPOSON TY3-I GAG POLYPROTEIN"/>
    <property type="match status" value="1"/>
</dbReference>